<dbReference type="AlphaFoldDB" id="A0A831L7W0"/>
<evidence type="ECO:0000256" key="2">
    <source>
        <dbReference type="SAM" id="MobiDB-lite"/>
    </source>
</evidence>
<dbReference type="SUPFAM" id="SSF48452">
    <property type="entry name" value="TPR-like"/>
    <property type="match status" value="1"/>
</dbReference>
<reference evidence="4" key="1">
    <citation type="journal article" date="2020" name="mSystems">
        <title>Genome- and Community-Level Interaction Insights into Carbon Utilization and Element Cycling Functions of Hydrothermarchaeota in Hydrothermal Sediment.</title>
        <authorList>
            <person name="Zhou Z."/>
            <person name="Liu Y."/>
            <person name="Xu W."/>
            <person name="Pan J."/>
            <person name="Luo Z.H."/>
            <person name="Li M."/>
        </authorList>
    </citation>
    <scope>NUCLEOTIDE SEQUENCE [LARGE SCALE GENOMIC DNA]</scope>
    <source>
        <strain evidence="4">SpSt-1220</strain>
    </source>
</reference>
<sequence>MIRIAAFVLFSAFILMAGGCALPPAHSPQSDLQADLSRLERKYSAITDELVSLQNTVQNLDRQLQGYDARLEAIEQNQQFDQPQMGTSSGQITDKTSRIGPTERTAAAGRAPSSATEIYLRAFSDYTSGRYDKAIAGFESFLEYYPDNEYAANAEFWIGECYYSQQKFTEAATQFVGMAQNYPQSARAPNALLKAAQAYHELGHTDQAREIVDFLREQYPDSAAAKTQLEF</sequence>
<feature type="signal peptide" evidence="3">
    <location>
        <begin position="1"/>
        <end position="17"/>
    </location>
</feature>
<organism evidence="4">
    <name type="scientific">Geoalkalibacter subterraneus</name>
    <dbReference type="NCBI Taxonomy" id="483547"/>
    <lineage>
        <taxon>Bacteria</taxon>
        <taxon>Pseudomonadati</taxon>
        <taxon>Thermodesulfobacteriota</taxon>
        <taxon>Desulfuromonadia</taxon>
        <taxon>Desulfuromonadales</taxon>
        <taxon>Geoalkalibacteraceae</taxon>
        <taxon>Geoalkalibacter</taxon>
    </lineage>
</organism>
<dbReference type="GO" id="GO:0051301">
    <property type="term" value="P:cell division"/>
    <property type="evidence" value="ECO:0007669"/>
    <property type="project" value="InterPro"/>
</dbReference>
<evidence type="ECO:0000256" key="3">
    <source>
        <dbReference type="SAM" id="SignalP"/>
    </source>
</evidence>
<dbReference type="PROSITE" id="PS51257">
    <property type="entry name" value="PROKAR_LIPOPROTEIN"/>
    <property type="match status" value="1"/>
</dbReference>
<dbReference type="NCBIfam" id="TIGR02795">
    <property type="entry name" value="tol_pal_ybgF"/>
    <property type="match status" value="1"/>
</dbReference>
<dbReference type="EMBL" id="DSDO01000303">
    <property type="protein sequence ID" value="HDR46913.1"/>
    <property type="molecule type" value="Genomic_DNA"/>
</dbReference>
<dbReference type="Gene3D" id="1.25.40.10">
    <property type="entry name" value="Tetratricopeptide repeat domain"/>
    <property type="match status" value="1"/>
</dbReference>
<dbReference type="Proteomes" id="UP000886162">
    <property type="component" value="Unassembled WGS sequence"/>
</dbReference>
<evidence type="ECO:0000313" key="4">
    <source>
        <dbReference type="EMBL" id="HDR46913.1"/>
    </source>
</evidence>
<dbReference type="InterPro" id="IPR014162">
    <property type="entry name" value="CpoB_C"/>
</dbReference>
<accession>A0A831L7W0</accession>
<feature type="compositionally biased region" description="Polar residues" evidence="2">
    <location>
        <begin position="78"/>
        <end position="94"/>
    </location>
</feature>
<proteinExistence type="inferred from homology"/>
<dbReference type="HAMAP" id="MF_02066">
    <property type="entry name" value="CpoB"/>
    <property type="match status" value="1"/>
</dbReference>
<dbReference type="Pfam" id="PF12895">
    <property type="entry name" value="ANAPC3"/>
    <property type="match status" value="1"/>
</dbReference>
<gene>
    <name evidence="4" type="primary">ybgF</name>
    <name evidence="4" type="ORF">ENN94_04350</name>
</gene>
<feature type="coiled-coil region" evidence="1">
    <location>
        <begin position="29"/>
        <end position="77"/>
    </location>
</feature>
<keyword evidence="3" id="KW-0732">Signal</keyword>
<keyword evidence="1" id="KW-0175">Coiled coil</keyword>
<name>A0A831L7W0_9BACT</name>
<dbReference type="InterPro" id="IPR011990">
    <property type="entry name" value="TPR-like_helical_dom_sf"/>
</dbReference>
<feature type="chain" id="PRO_5039924069" evidence="3">
    <location>
        <begin position="18"/>
        <end position="231"/>
    </location>
</feature>
<dbReference type="InterPro" id="IPR034706">
    <property type="entry name" value="CpoB"/>
</dbReference>
<protein>
    <submittedName>
        <fullName evidence="4">Tol-pal system protein YbgF</fullName>
    </submittedName>
</protein>
<evidence type="ECO:0000256" key="1">
    <source>
        <dbReference type="SAM" id="Coils"/>
    </source>
</evidence>
<comment type="caution">
    <text evidence="4">The sequence shown here is derived from an EMBL/GenBank/DDBJ whole genome shotgun (WGS) entry which is preliminary data.</text>
</comment>
<feature type="region of interest" description="Disordered" evidence="2">
    <location>
        <begin position="78"/>
        <end position="111"/>
    </location>
</feature>